<dbReference type="SUPFAM" id="SSF51419">
    <property type="entry name" value="PLP-binding barrel"/>
    <property type="match status" value="1"/>
</dbReference>
<evidence type="ECO:0000256" key="16">
    <source>
        <dbReference type="PIRSR" id="PIRSR600183-50"/>
    </source>
</evidence>
<evidence type="ECO:0000259" key="18">
    <source>
        <dbReference type="Pfam" id="PF02784"/>
    </source>
</evidence>
<evidence type="ECO:0000256" key="8">
    <source>
        <dbReference type="ARBA" id="ARBA00022793"/>
    </source>
</evidence>
<evidence type="ECO:0000313" key="22">
    <source>
        <dbReference type="Proteomes" id="UP000824469"/>
    </source>
</evidence>
<dbReference type="Pfam" id="PF17810">
    <property type="entry name" value="Arg_decarb_HB"/>
    <property type="match status" value="1"/>
</dbReference>
<dbReference type="FunFam" id="3.20.20.10:FF:000001">
    <property type="entry name" value="Biosynthetic arginine decarboxylase"/>
    <property type="match status" value="1"/>
</dbReference>
<evidence type="ECO:0000256" key="11">
    <source>
        <dbReference type="ARBA" id="ARBA00023066"/>
    </source>
</evidence>
<evidence type="ECO:0000256" key="10">
    <source>
        <dbReference type="ARBA" id="ARBA00022898"/>
    </source>
</evidence>
<evidence type="ECO:0000256" key="7">
    <source>
        <dbReference type="ARBA" id="ARBA00022723"/>
    </source>
</evidence>
<organism evidence="21 22">
    <name type="scientific">Taxus chinensis</name>
    <name type="common">Chinese yew</name>
    <name type="synonym">Taxus wallichiana var. chinensis</name>
    <dbReference type="NCBI Taxonomy" id="29808"/>
    <lineage>
        <taxon>Eukaryota</taxon>
        <taxon>Viridiplantae</taxon>
        <taxon>Streptophyta</taxon>
        <taxon>Embryophyta</taxon>
        <taxon>Tracheophyta</taxon>
        <taxon>Spermatophyta</taxon>
        <taxon>Pinopsida</taxon>
        <taxon>Pinidae</taxon>
        <taxon>Conifers II</taxon>
        <taxon>Cupressales</taxon>
        <taxon>Taxaceae</taxon>
        <taxon>Taxus</taxon>
    </lineage>
</organism>
<dbReference type="GO" id="GO:0006527">
    <property type="term" value="P:L-arginine catabolic process"/>
    <property type="evidence" value="ECO:0007669"/>
    <property type="project" value="InterPro"/>
</dbReference>
<feature type="domain" description="Arginine decarboxylase C-terminal helical" evidence="20">
    <location>
        <begin position="582"/>
        <end position="634"/>
    </location>
</feature>
<comment type="caution">
    <text evidence="21">The sequence shown here is derived from an EMBL/GenBank/DDBJ whole genome shotgun (WGS) entry which is preliminary data.</text>
</comment>
<evidence type="ECO:0000256" key="5">
    <source>
        <dbReference type="ARBA" id="ARBA00008357"/>
    </source>
</evidence>
<keyword evidence="7" id="KW-0479">Metal-binding</keyword>
<dbReference type="Gene3D" id="3.20.20.10">
    <property type="entry name" value="Alanine racemase"/>
    <property type="match status" value="1"/>
</dbReference>
<dbReference type="InterPro" id="IPR022653">
    <property type="entry name" value="De-COase2_pyr-phos_BS"/>
</dbReference>
<comment type="catalytic activity">
    <reaction evidence="14 17">
        <text>L-arginine + H(+) = agmatine + CO2</text>
        <dbReference type="Rhea" id="RHEA:17641"/>
        <dbReference type="ChEBI" id="CHEBI:15378"/>
        <dbReference type="ChEBI" id="CHEBI:16526"/>
        <dbReference type="ChEBI" id="CHEBI:32682"/>
        <dbReference type="ChEBI" id="CHEBI:58145"/>
        <dbReference type="EC" id="4.1.1.19"/>
    </reaction>
</comment>
<proteinExistence type="inferred from homology"/>
<keyword evidence="8 17" id="KW-0210">Decarboxylase</keyword>
<reference evidence="21 22" key="1">
    <citation type="journal article" date="2021" name="Nat. Plants">
        <title>The Taxus genome provides insights into paclitaxel biosynthesis.</title>
        <authorList>
            <person name="Xiong X."/>
            <person name="Gou J."/>
            <person name="Liao Q."/>
            <person name="Li Y."/>
            <person name="Zhou Q."/>
            <person name="Bi G."/>
            <person name="Li C."/>
            <person name="Du R."/>
            <person name="Wang X."/>
            <person name="Sun T."/>
            <person name="Guo L."/>
            <person name="Liang H."/>
            <person name="Lu P."/>
            <person name="Wu Y."/>
            <person name="Zhang Z."/>
            <person name="Ro D.K."/>
            <person name="Shang Y."/>
            <person name="Huang S."/>
            <person name="Yan J."/>
        </authorList>
    </citation>
    <scope>NUCLEOTIDE SEQUENCE [LARGE SCALE GENOMIC DNA]</scope>
    <source>
        <strain evidence="21">Ta-2019</strain>
    </source>
</reference>
<keyword evidence="9 17" id="KW-0460">Magnesium</keyword>
<dbReference type="Gene3D" id="2.40.37.10">
    <property type="entry name" value="Lyase, Ornithine Decarboxylase, Chain A, domain 1"/>
    <property type="match status" value="1"/>
</dbReference>
<evidence type="ECO:0000256" key="4">
    <source>
        <dbReference type="ARBA" id="ARBA00004773"/>
    </source>
</evidence>
<dbReference type="InterPro" id="IPR041128">
    <property type="entry name" value="Arg_decarbox_C"/>
</dbReference>
<dbReference type="InterPro" id="IPR022644">
    <property type="entry name" value="De-COase2_N"/>
</dbReference>
<dbReference type="GO" id="GO:0009409">
    <property type="term" value="P:response to cold"/>
    <property type="evidence" value="ECO:0007669"/>
    <property type="project" value="UniProtKB-ARBA"/>
</dbReference>
<dbReference type="PIRSF" id="PIRSF001336">
    <property type="entry name" value="Arg_decrbxlase"/>
    <property type="match status" value="1"/>
</dbReference>
<dbReference type="GO" id="GO:0046872">
    <property type="term" value="F:metal ion binding"/>
    <property type="evidence" value="ECO:0007669"/>
    <property type="project" value="UniProtKB-KW"/>
</dbReference>
<evidence type="ECO:0000256" key="17">
    <source>
        <dbReference type="RuleBase" id="RU003740"/>
    </source>
</evidence>
<dbReference type="GO" id="GO:0008792">
    <property type="term" value="F:arginine decarboxylase activity"/>
    <property type="evidence" value="ECO:0007669"/>
    <property type="project" value="UniProtKB-EC"/>
</dbReference>
<dbReference type="SUPFAM" id="SSF50621">
    <property type="entry name" value="Alanine racemase C-terminal domain-like"/>
    <property type="match status" value="1"/>
</dbReference>
<dbReference type="OMA" id="HTYCELA"/>
<dbReference type="PRINTS" id="PR01180">
    <property type="entry name" value="ARGDCRBXLASE"/>
</dbReference>
<dbReference type="EC" id="4.1.1.19" evidence="6 17"/>
<dbReference type="PROSITE" id="PS00879">
    <property type="entry name" value="ODR_DC_2_2"/>
    <property type="match status" value="1"/>
</dbReference>
<evidence type="ECO:0000313" key="21">
    <source>
        <dbReference type="EMBL" id="KAH9325259.1"/>
    </source>
</evidence>
<keyword evidence="12" id="KW-0620">Polyamine biosynthesis</keyword>
<keyword evidence="10 15" id="KW-0663">Pyridoxal phosphate</keyword>
<dbReference type="Pfam" id="PF17944">
    <property type="entry name" value="Arg_decarbox_C"/>
    <property type="match status" value="1"/>
</dbReference>
<dbReference type="GO" id="GO:0008295">
    <property type="term" value="P:spermidine biosynthetic process"/>
    <property type="evidence" value="ECO:0007669"/>
    <property type="project" value="UniProtKB-KW"/>
</dbReference>
<dbReference type="InterPro" id="IPR009006">
    <property type="entry name" value="Ala_racemase/Decarboxylase_C"/>
</dbReference>
<keyword evidence="22" id="KW-1185">Reference proteome</keyword>
<feature type="non-terminal residue" evidence="21">
    <location>
        <position position="636"/>
    </location>
</feature>
<dbReference type="InterPro" id="IPR022657">
    <property type="entry name" value="De-COase2_CS"/>
</dbReference>
<evidence type="ECO:0000256" key="2">
    <source>
        <dbReference type="ARBA" id="ARBA00001946"/>
    </source>
</evidence>
<dbReference type="InterPro" id="IPR000183">
    <property type="entry name" value="Orn/DAP/Arg_de-COase"/>
</dbReference>
<comment type="cofactor">
    <cofactor evidence="1 15 17">
        <name>pyridoxal 5'-phosphate</name>
        <dbReference type="ChEBI" id="CHEBI:597326"/>
    </cofactor>
</comment>
<comment type="function">
    <text evidence="3">Catalyzes the biosynthesis of agmatine from arginine.</text>
</comment>
<evidence type="ECO:0000256" key="9">
    <source>
        <dbReference type="ARBA" id="ARBA00022842"/>
    </source>
</evidence>
<keyword evidence="13 17" id="KW-0456">Lyase</keyword>
<evidence type="ECO:0000256" key="3">
    <source>
        <dbReference type="ARBA" id="ARBA00002257"/>
    </source>
</evidence>
<feature type="domain" description="Orn/DAP/Arg decarboxylase 2 N-terminal" evidence="18">
    <location>
        <begin position="53"/>
        <end position="303"/>
    </location>
</feature>
<dbReference type="PANTHER" id="PTHR43295">
    <property type="entry name" value="ARGININE DECARBOXYLASE"/>
    <property type="match status" value="1"/>
</dbReference>
<dbReference type="InterPro" id="IPR029066">
    <property type="entry name" value="PLP-binding_barrel"/>
</dbReference>
<dbReference type="InterPro" id="IPR002985">
    <property type="entry name" value="Arg_decrbxlase"/>
</dbReference>
<feature type="domain" description="Arginine decarboxylase helical bundle" evidence="19">
    <location>
        <begin position="364"/>
        <end position="439"/>
    </location>
</feature>
<feature type="modified residue" description="N6-(pyridoxal phosphate)lysine" evidence="15">
    <location>
        <position position="61"/>
    </location>
</feature>
<evidence type="ECO:0000256" key="14">
    <source>
        <dbReference type="ARBA" id="ARBA00049309"/>
    </source>
</evidence>
<dbReference type="PANTHER" id="PTHR43295:SF9">
    <property type="entry name" value="BIOSYNTHETIC ARGININE DECARBOXYLASE"/>
    <property type="match status" value="1"/>
</dbReference>
<evidence type="ECO:0000256" key="12">
    <source>
        <dbReference type="ARBA" id="ARBA00023115"/>
    </source>
</evidence>
<name>A0AA38GMR0_TAXCH</name>
<comment type="similarity">
    <text evidence="5 17">Belongs to the Orn/Lys/Arg decarboxylase class-II family. SpeA subfamily.</text>
</comment>
<dbReference type="EMBL" id="JAHRHJ020000002">
    <property type="protein sequence ID" value="KAH9325259.1"/>
    <property type="molecule type" value="Genomic_DNA"/>
</dbReference>
<evidence type="ECO:0000256" key="1">
    <source>
        <dbReference type="ARBA" id="ARBA00001933"/>
    </source>
</evidence>
<dbReference type="AlphaFoldDB" id="A0AA38GMR0"/>
<dbReference type="Proteomes" id="UP000824469">
    <property type="component" value="Unassembled WGS sequence"/>
</dbReference>
<gene>
    <name evidence="21" type="ORF">KI387_005437</name>
</gene>
<dbReference type="Gene3D" id="1.20.58.930">
    <property type="match status" value="1"/>
</dbReference>
<dbReference type="PROSITE" id="PS00878">
    <property type="entry name" value="ODR_DC_2_1"/>
    <property type="match status" value="1"/>
</dbReference>
<evidence type="ECO:0000256" key="13">
    <source>
        <dbReference type="ARBA" id="ARBA00023239"/>
    </source>
</evidence>
<keyword evidence="11 17" id="KW-0745">Spermidine biosynthesis</keyword>
<sequence>TDEIDIMNLIDSLQRLDVKPPMVIRFPDVLFHRMRKLHECFVKAIDKYDYQQHFQGVFPIKCNHDPFLLEDIVEFGRQFKFGLEVGSKPELLIAISKICCNKDALLICNGYKDEIYIESALLAMRLGIKIVLVLEQIEELKLVIETSRAMNVQPIIGVRAKLSTKQNGRWAGTSGDGGKFGLDANKLIQVVHRLRKEKMLQCLQLLHFHIGSQISCISTIKDAMVEGSQIYCELVLMGASMHYIDVGGGLGIDYDGTKSPSNISINYSMQDYANHIVASLQDACIHKGIPQPVIVSESGRALASHHSVIVFDVLSVSQRMQPKLISKQESFCETILQSIDKEDYSGSIMHANTTVKEDCNPGDELLSTFREVSRTICQRNLWEAYKDAKQLKRKSQTLFKLGSLSLEHRAQMDTLYDAISFTVLEQYRESELPDELEKLKKSLAATYHINLSVFRSVPDSWAISHVFPVMPLHRLHEKPTAQATLADLTCDSDGKIEHFIGPSGEVESVLSVHHLHEGEPYYMGLFLAGVYQEVMGSAHNLFGGINVIHVRSKALNNIGKSNDSNSQEQYSFDKLVRGQTTEEVLLSVHHSGSKMIEDLQREAEEAVNKGCLSIEEAEILLANYKCNLHSYTYLTK</sequence>
<evidence type="ECO:0000256" key="6">
    <source>
        <dbReference type="ARBA" id="ARBA00012426"/>
    </source>
</evidence>
<dbReference type="Pfam" id="PF02784">
    <property type="entry name" value="Orn_Arg_deC_N"/>
    <property type="match status" value="1"/>
</dbReference>
<dbReference type="NCBIfam" id="NF003763">
    <property type="entry name" value="PRK05354.1"/>
    <property type="match status" value="1"/>
</dbReference>
<accession>A0AA38GMR0</accession>
<dbReference type="PRINTS" id="PR01179">
    <property type="entry name" value="ODADCRBXLASE"/>
</dbReference>
<feature type="active site" description="Proton donor" evidence="16">
    <location>
        <position position="490"/>
    </location>
</feature>
<evidence type="ECO:0000259" key="19">
    <source>
        <dbReference type="Pfam" id="PF17810"/>
    </source>
</evidence>
<comment type="cofactor">
    <cofactor evidence="2 17">
        <name>Mg(2+)</name>
        <dbReference type="ChEBI" id="CHEBI:18420"/>
    </cofactor>
</comment>
<comment type="pathway">
    <text evidence="4 17">Amine and polyamine biosynthesis; agmatine biosynthesis; agmatine from L-arginine: step 1/1.</text>
</comment>
<protein>
    <recommendedName>
        <fullName evidence="6 17">Arginine decarboxylase</fullName>
        <ecNumber evidence="6 17">4.1.1.19</ecNumber>
    </recommendedName>
</protein>
<dbReference type="CDD" id="cd06830">
    <property type="entry name" value="PLPDE_III_ADC"/>
    <property type="match status" value="1"/>
</dbReference>
<evidence type="ECO:0000259" key="20">
    <source>
        <dbReference type="Pfam" id="PF17944"/>
    </source>
</evidence>
<dbReference type="InterPro" id="IPR040634">
    <property type="entry name" value="Arg_decarb_HB"/>
</dbReference>
<evidence type="ECO:0000256" key="15">
    <source>
        <dbReference type="PIRSR" id="PIRSR001336-50"/>
    </source>
</evidence>